<evidence type="ECO:0000256" key="2">
    <source>
        <dbReference type="SAM" id="MobiDB-lite"/>
    </source>
</evidence>
<sequence>MSTEATATWFRCLRPRPAGRIRLLCFPHGGGSSAAFRQWHALLPDDVELHAVEYPGHADRLLEPLVDDLARLADRACEAALPLLDRPFALYGHSLGALAAFETARRLEARGHIAVRMTASGMPAPHMVRPGTVHLGDDRAVLAELDRLGGVPPEVLEHPDLRELVLRTARADYRLAETYRTAPGSVLRAPVTTHRGLQDPELTGAEAAGWRLATTAGTLHRTFPGDHFHPAADPYPVVADVLTGLTGPGEPAGGSTTGQPAERSPTASVSTASAR</sequence>
<dbReference type="EMBL" id="AB621357">
    <property type="protein sequence ID" value="BAK86402.1"/>
    <property type="molecule type" value="Genomic_DNA"/>
</dbReference>
<feature type="compositionally biased region" description="Polar residues" evidence="2">
    <location>
        <begin position="265"/>
        <end position="275"/>
    </location>
</feature>
<evidence type="ECO:0000256" key="1">
    <source>
        <dbReference type="ARBA" id="ARBA00007169"/>
    </source>
</evidence>
<feature type="compositionally biased region" description="Gly residues" evidence="2">
    <location>
        <begin position="246"/>
        <end position="256"/>
    </location>
</feature>
<dbReference type="InterPro" id="IPR012223">
    <property type="entry name" value="TEII"/>
</dbReference>
<dbReference type="Gene3D" id="3.40.50.1820">
    <property type="entry name" value="alpha/beta hydrolase"/>
    <property type="match status" value="1"/>
</dbReference>
<feature type="domain" description="Thioesterase" evidence="3">
    <location>
        <begin position="22"/>
        <end position="232"/>
    </location>
</feature>
<organism evidence="4">
    <name type="scientific">Streptomyces virginiae</name>
    <name type="common">Streptomyces cinnamonensis</name>
    <dbReference type="NCBI Taxonomy" id="1961"/>
    <lineage>
        <taxon>Bacteria</taxon>
        <taxon>Bacillati</taxon>
        <taxon>Actinomycetota</taxon>
        <taxon>Actinomycetes</taxon>
        <taxon>Kitasatosporales</taxon>
        <taxon>Streptomycetaceae</taxon>
        <taxon>Streptomyces</taxon>
    </lineage>
</organism>
<evidence type="ECO:0000313" key="4">
    <source>
        <dbReference type="EMBL" id="BAK86402.1"/>
    </source>
</evidence>
<feature type="region of interest" description="Disordered" evidence="2">
    <location>
        <begin position="243"/>
        <end position="275"/>
    </location>
</feature>
<dbReference type="InterPro" id="IPR029058">
    <property type="entry name" value="AB_hydrolase_fold"/>
</dbReference>
<dbReference type="InterPro" id="IPR001031">
    <property type="entry name" value="Thioesterase"/>
</dbReference>
<reference evidence="4" key="1">
    <citation type="journal article" date="2011" name="Microbiology">
        <title>VisG is essential for biosynthesis of virginiamycin S, a streptogramin type B antibiotic, as a provider of the nonproteinogenic amino acid phenylglycine.</title>
        <authorList>
            <person name="Ningsih F."/>
            <person name="Kitani S."/>
            <person name="Fukushima E."/>
            <person name="Nihira T."/>
        </authorList>
    </citation>
    <scope>NUCLEOTIDE SEQUENCE</scope>
    <source>
        <strain evidence="4">FRI-5</strain>
    </source>
</reference>
<protein>
    <submittedName>
        <fullName evidence="4">Putative type II thioesterase</fullName>
    </submittedName>
</protein>
<dbReference type="Pfam" id="PF00975">
    <property type="entry name" value="Thioesterase"/>
    <property type="match status" value="1"/>
</dbReference>
<dbReference type="RefSeq" id="WP_051764025.1">
    <property type="nucleotide sequence ID" value="NZ_JBHJOY010000128.1"/>
</dbReference>
<dbReference type="GO" id="GO:0008610">
    <property type="term" value="P:lipid biosynthetic process"/>
    <property type="evidence" value="ECO:0007669"/>
    <property type="project" value="TreeGrafter"/>
</dbReference>
<dbReference type="SUPFAM" id="SSF53474">
    <property type="entry name" value="alpha/beta-Hydrolases"/>
    <property type="match status" value="1"/>
</dbReference>
<name>G1UHX6_STRVG</name>
<proteinExistence type="inferred from homology"/>
<dbReference type="PANTHER" id="PTHR11487">
    <property type="entry name" value="THIOESTERASE"/>
    <property type="match status" value="1"/>
</dbReference>
<evidence type="ECO:0000259" key="3">
    <source>
        <dbReference type="Pfam" id="PF00975"/>
    </source>
</evidence>
<comment type="similarity">
    <text evidence="1">Belongs to the thioesterase family.</text>
</comment>
<dbReference type="PANTHER" id="PTHR11487:SF0">
    <property type="entry name" value="S-ACYL FATTY ACID SYNTHASE THIOESTERASE, MEDIUM CHAIN"/>
    <property type="match status" value="1"/>
</dbReference>
<accession>G1UHX6</accession>
<dbReference type="AlphaFoldDB" id="G1UHX6"/>